<dbReference type="Proteomes" id="UP000596247">
    <property type="component" value="Chromosome"/>
</dbReference>
<accession>A0A7R8MN02</accession>
<keyword evidence="2" id="KW-1185">Reference proteome</keyword>
<organism evidence="1 2">
    <name type="scientific">Klebsiella phage vB_KvM-Eowyn</name>
    <dbReference type="NCBI Taxonomy" id="2762819"/>
    <lineage>
        <taxon>Viruses</taxon>
        <taxon>Duplodnaviria</taxon>
        <taxon>Heunggongvirae</taxon>
        <taxon>Uroviricota</taxon>
        <taxon>Caudoviricetes</taxon>
        <taxon>Chimalliviridae</taxon>
        <taxon>Eowynvirus</taxon>
        <taxon>Eowynvirus eowyn</taxon>
    </lineage>
</organism>
<evidence type="ECO:0000313" key="1">
    <source>
        <dbReference type="EMBL" id="CAD5236285.1"/>
    </source>
</evidence>
<name>A0A7R8MN02_9CAUD</name>
<reference evidence="1 2" key="1">
    <citation type="submission" date="2020-09" db="EMBL/GenBank/DDBJ databases">
        <authorList>
            <person name="Jameson E."/>
        </authorList>
    </citation>
    <scope>NUCLEOTIDE SEQUENCE [LARGE SCALE GENOMIC DNA]</scope>
</reference>
<protein>
    <submittedName>
        <fullName evidence="1">Uncharacterized protein</fullName>
    </submittedName>
</protein>
<dbReference type="EMBL" id="LR881104">
    <property type="protein sequence ID" value="CAD5236285.1"/>
    <property type="molecule type" value="Genomic_DNA"/>
</dbReference>
<sequence length="81" mass="9432">MSNQNYFPWMQSKVAKLYPVLTAKQVRHICNIITNYLRSFKGDIWGVDVANMPFNQNDPGYFSYHEVLGCEVVVFIRITVD</sequence>
<evidence type="ECO:0000313" key="2">
    <source>
        <dbReference type="Proteomes" id="UP000596247"/>
    </source>
</evidence>
<proteinExistence type="predicted"/>
<gene>
    <name evidence="1" type="ORF">LLCLJKAH_00296</name>
</gene>